<reference evidence="7 8" key="1">
    <citation type="submission" date="2020-08" db="EMBL/GenBank/DDBJ databases">
        <title>Genomic Encyclopedia of Type Strains, Phase IV (KMG-IV): sequencing the most valuable type-strain genomes for metagenomic binning, comparative biology and taxonomic classification.</title>
        <authorList>
            <person name="Goeker M."/>
        </authorList>
    </citation>
    <scope>NUCLEOTIDE SEQUENCE [LARGE SCALE GENOMIC DNA]</scope>
    <source>
        <strain evidence="7 8">DSM 19612</strain>
    </source>
</reference>
<comment type="catalytic activity">
    <reaction evidence="5">
        <text>[thioredoxin]-disulfide + L-methionine + H2O = L-methionine (S)-S-oxide + [thioredoxin]-dithiol</text>
        <dbReference type="Rhea" id="RHEA:19993"/>
        <dbReference type="Rhea" id="RHEA-COMP:10698"/>
        <dbReference type="Rhea" id="RHEA-COMP:10700"/>
        <dbReference type="ChEBI" id="CHEBI:15377"/>
        <dbReference type="ChEBI" id="CHEBI:29950"/>
        <dbReference type="ChEBI" id="CHEBI:50058"/>
        <dbReference type="ChEBI" id="CHEBI:57844"/>
        <dbReference type="ChEBI" id="CHEBI:58772"/>
        <dbReference type="EC" id="1.8.4.11"/>
    </reaction>
</comment>
<evidence type="ECO:0000256" key="1">
    <source>
        <dbReference type="ARBA" id="ARBA00005591"/>
    </source>
</evidence>
<dbReference type="GO" id="GO:0008113">
    <property type="term" value="F:peptide-methionine (S)-S-oxide reductase activity"/>
    <property type="evidence" value="ECO:0007669"/>
    <property type="project" value="UniProtKB-EC"/>
</dbReference>
<name>A0A841Q484_9BACI</name>
<dbReference type="InterPro" id="IPR036509">
    <property type="entry name" value="Met_Sox_Rdtase_MsrA_sf"/>
</dbReference>
<gene>
    <name evidence="7" type="ORF">HNQ94_001621</name>
</gene>
<dbReference type="PANTHER" id="PTHR43774">
    <property type="entry name" value="PEPTIDE METHIONINE SULFOXIDE REDUCTASE"/>
    <property type="match status" value="1"/>
</dbReference>
<proteinExistence type="inferred from homology"/>
<dbReference type="PANTHER" id="PTHR43774:SF1">
    <property type="entry name" value="PEPTIDE METHIONINE SULFOXIDE REDUCTASE MSRA 2"/>
    <property type="match status" value="1"/>
</dbReference>
<dbReference type="Gene3D" id="3.30.1060.10">
    <property type="entry name" value="Peptide methionine sulphoxide reductase MsrA"/>
    <property type="match status" value="1"/>
</dbReference>
<dbReference type="SUPFAM" id="SSF55068">
    <property type="entry name" value="Peptide methionine sulfoxide reductase"/>
    <property type="match status" value="1"/>
</dbReference>
<dbReference type="InterPro" id="IPR002569">
    <property type="entry name" value="Met_Sox_Rdtase_MsrA_dom"/>
</dbReference>
<keyword evidence="3 7" id="KW-0560">Oxidoreductase</keyword>
<evidence type="ECO:0000259" key="6">
    <source>
        <dbReference type="Pfam" id="PF01625"/>
    </source>
</evidence>
<evidence type="ECO:0000256" key="5">
    <source>
        <dbReference type="ARBA" id="ARBA00048782"/>
    </source>
</evidence>
<dbReference type="Pfam" id="PF01625">
    <property type="entry name" value="PMSR"/>
    <property type="match status" value="1"/>
</dbReference>
<comment type="similarity">
    <text evidence="1">Belongs to the MsrA Met sulfoxide reductase family.</text>
</comment>
<dbReference type="AlphaFoldDB" id="A0A841Q484"/>
<dbReference type="EMBL" id="JACHGH010000004">
    <property type="protein sequence ID" value="MBB6453173.1"/>
    <property type="molecule type" value="Genomic_DNA"/>
</dbReference>
<dbReference type="Proteomes" id="UP000581688">
    <property type="component" value="Unassembled WGS sequence"/>
</dbReference>
<organism evidence="7 8">
    <name type="scientific">Salirhabdus euzebyi</name>
    <dbReference type="NCBI Taxonomy" id="394506"/>
    <lineage>
        <taxon>Bacteria</taxon>
        <taxon>Bacillati</taxon>
        <taxon>Bacillota</taxon>
        <taxon>Bacilli</taxon>
        <taxon>Bacillales</taxon>
        <taxon>Bacillaceae</taxon>
        <taxon>Salirhabdus</taxon>
    </lineage>
</organism>
<comment type="catalytic activity">
    <reaction evidence="4">
        <text>L-methionyl-[protein] + [thioredoxin]-disulfide + H2O = L-methionyl-(S)-S-oxide-[protein] + [thioredoxin]-dithiol</text>
        <dbReference type="Rhea" id="RHEA:14217"/>
        <dbReference type="Rhea" id="RHEA-COMP:10698"/>
        <dbReference type="Rhea" id="RHEA-COMP:10700"/>
        <dbReference type="Rhea" id="RHEA-COMP:12313"/>
        <dbReference type="Rhea" id="RHEA-COMP:12315"/>
        <dbReference type="ChEBI" id="CHEBI:15377"/>
        <dbReference type="ChEBI" id="CHEBI:16044"/>
        <dbReference type="ChEBI" id="CHEBI:29950"/>
        <dbReference type="ChEBI" id="CHEBI:44120"/>
        <dbReference type="ChEBI" id="CHEBI:50058"/>
        <dbReference type="EC" id="1.8.4.11"/>
    </reaction>
</comment>
<dbReference type="EC" id="1.8.4.11" evidence="2"/>
<evidence type="ECO:0000313" key="8">
    <source>
        <dbReference type="Proteomes" id="UP000581688"/>
    </source>
</evidence>
<comment type="caution">
    <text evidence="7">The sequence shown here is derived from an EMBL/GenBank/DDBJ whole genome shotgun (WGS) entry which is preliminary data.</text>
</comment>
<evidence type="ECO:0000256" key="2">
    <source>
        <dbReference type="ARBA" id="ARBA00012502"/>
    </source>
</evidence>
<accession>A0A841Q484</accession>
<keyword evidence="8" id="KW-1185">Reference proteome</keyword>
<evidence type="ECO:0000256" key="3">
    <source>
        <dbReference type="ARBA" id="ARBA00023002"/>
    </source>
</evidence>
<evidence type="ECO:0000256" key="4">
    <source>
        <dbReference type="ARBA" id="ARBA00047806"/>
    </source>
</evidence>
<protein>
    <recommendedName>
        <fullName evidence="2">peptide-methionine (S)-S-oxide reductase</fullName>
        <ecNumber evidence="2">1.8.4.11</ecNumber>
    </recommendedName>
</protein>
<evidence type="ECO:0000313" key="7">
    <source>
        <dbReference type="EMBL" id="MBB6453173.1"/>
    </source>
</evidence>
<sequence length="156" mass="18491">MEIDFDSDIVTYEEILHEFWANHDAAKDRHYKGRQYLSILLFHDQEQKGTAEKVKEEWEQKLKGEILTELQAYSTFHLAEEYHQKYYLKRFKKAVEAVQSIFSNHDAFVHSTIAARLNGFVKGFGKMDQLKEDVKTWGLPINDEQVLLNILNNIRW</sequence>
<feature type="domain" description="Peptide methionine sulphoxide reductase MsrA" evidence="6">
    <location>
        <begin position="2"/>
        <end position="92"/>
    </location>
</feature>